<dbReference type="InterPro" id="IPR005312">
    <property type="entry name" value="DUF1759"/>
</dbReference>
<accession>A0A6H5IUD7</accession>
<feature type="region of interest" description="Disordered" evidence="1">
    <location>
        <begin position="409"/>
        <end position="429"/>
    </location>
</feature>
<evidence type="ECO:0000256" key="1">
    <source>
        <dbReference type="SAM" id="MobiDB-lite"/>
    </source>
</evidence>
<proteinExistence type="predicted"/>
<organism evidence="2 3">
    <name type="scientific">Trichogramma brassicae</name>
    <dbReference type="NCBI Taxonomy" id="86971"/>
    <lineage>
        <taxon>Eukaryota</taxon>
        <taxon>Metazoa</taxon>
        <taxon>Ecdysozoa</taxon>
        <taxon>Arthropoda</taxon>
        <taxon>Hexapoda</taxon>
        <taxon>Insecta</taxon>
        <taxon>Pterygota</taxon>
        <taxon>Neoptera</taxon>
        <taxon>Endopterygota</taxon>
        <taxon>Hymenoptera</taxon>
        <taxon>Apocrita</taxon>
        <taxon>Proctotrupomorpha</taxon>
        <taxon>Chalcidoidea</taxon>
        <taxon>Trichogrammatidae</taxon>
        <taxon>Trichogramma</taxon>
    </lineage>
</organism>
<dbReference type="EMBL" id="CADCXV010001086">
    <property type="protein sequence ID" value="CAB0041068.1"/>
    <property type="molecule type" value="Genomic_DNA"/>
</dbReference>
<feature type="region of interest" description="Disordered" evidence="1">
    <location>
        <begin position="306"/>
        <end position="332"/>
    </location>
</feature>
<dbReference type="PANTHER" id="PTHR47331:SF5">
    <property type="entry name" value="RIBONUCLEASE H"/>
    <property type="match status" value="1"/>
</dbReference>
<dbReference type="Proteomes" id="UP000479190">
    <property type="component" value="Unassembled WGS sequence"/>
</dbReference>
<gene>
    <name evidence="2" type="ORF">TBRA_LOCUS12752</name>
</gene>
<reference evidence="2 3" key="1">
    <citation type="submission" date="2020-02" db="EMBL/GenBank/DDBJ databases">
        <authorList>
            <person name="Ferguson B K."/>
        </authorList>
    </citation>
    <scope>NUCLEOTIDE SEQUENCE [LARGE SCALE GENOMIC DNA]</scope>
</reference>
<dbReference type="OrthoDB" id="7692148at2759"/>
<dbReference type="PANTHER" id="PTHR47331">
    <property type="entry name" value="PHD-TYPE DOMAIN-CONTAINING PROTEIN"/>
    <property type="match status" value="1"/>
</dbReference>
<keyword evidence="3" id="KW-1185">Reference proteome</keyword>
<name>A0A6H5IUD7_9HYME</name>
<protein>
    <submittedName>
        <fullName evidence="2">Uncharacterized protein</fullName>
    </submittedName>
</protein>
<feature type="compositionally biased region" description="Polar residues" evidence="1">
    <location>
        <begin position="314"/>
        <end position="332"/>
    </location>
</feature>
<evidence type="ECO:0000313" key="2">
    <source>
        <dbReference type="EMBL" id="CAB0041068.1"/>
    </source>
</evidence>
<dbReference type="AlphaFoldDB" id="A0A6H5IUD7"/>
<evidence type="ECO:0000313" key="3">
    <source>
        <dbReference type="Proteomes" id="UP000479190"/>
    </source>
</evidence>
<sequence>MVKMQDQKQVIRLIKNSFGNFKKLGKDMMTAGACVSRMEQLKVRWEEFEKNHKALMADEAIDAEDEYFAKNQYEISYEDFLMNMGLYQDHLLKVKREISQLGAKSGTNQIEADMDANRAKLPQIIIGDFSGDIQDWVRFRDTFKEMVIDRPNLPEHLQDELFEDLRHVKGEAAELLREIPSGGEHFANAWKVLLNHYDNTRLLIHKLLESLMSMPAMVDNSASELMRVLNGTRNILQALKALGSPVEHWDHFTVFLTRSKITLQCQAKWEDSVKQKEHSTTPSSFNELCKFLEAERSTLSLLESNKEFAKKTPQARTENKATANKNRKSNNFVQANADRTTCPVCSEMHSVEQCNKFRKQSVEERKQTLGKKRLCYNCFGTHMLRDCKSTATCFTCNGKHHTLIHAPFKKDGAQNSSGKKKVSSQEKLEYSEETVSPQSVLATTSYNAQEISGEALLATASIRASSSDGQCTIVRALVDQCAQSSFVTEALCQRLCLKKRRVNVPVSGIGQGLTNSRSEVELAIRPHFPSKFKLMLKAYVLPTITSYQPSCRDPKIWSHIQGLQLADPNFERPGRIDVLLSTQIHARIVQEGLKTGGENAPIATKSRLGWILSGSVDEPSQGGTIVCLQTDGQLDDLLKSFWEIEEPPHALPWSAEDKLCEAHYQKNTIRLADGRYQVRLPAKPEMPLDWDNSRQIARSCLLSLERKFNRNPSLRVEYSSAITQMIESNQMRKVDIPPEDYGMHYFLPHHAVVKESSTTTRVRPVFNASARNASGQSLNEHLMTGPNLLPQLVLVLAHWRCYPIAFVADVSKCTYKYAFIQKIGNYNPSFGVKTRKRI</sequence>
<dbReference type="Pfam" id="PF03564">
    <property type="entry name" value="DUF1759"/>
    <property type="match status" value="1"/>
</dbReference>